<keyword evidence="2" id="KW-0719">Serine esterase</keyword>
<dbReference type="GO" id="GO:0019695">
    <property type="term" value="P:choline metabolic process"/>
    <property type="evidence" value="ECO:0007669"/>
    <property type="project" value="TreeGrafter"/>
</dbReference>
<evidence type="ECO:0000256" key="3">
    <source>
        <dbReference type="ARBA" id="ARBA00022801"/>
    </source>
</evidence>
<comment type="caution">
    <text evidence="6">The sequence shown here is derived from an EMBL/GenBank/DDBJ whole genome shotgun (WGS) entry which is preliminary data.</text>
</comment>
<comment type="similarity">
    <text evidence="1">Belongs to the type-B carboxylesterase/lipase family.</text>
</comment>
<feature type="domain" description="Carboxylesterase type B" evidence="5">
    <location>
        <begin position="2"/>
        <end position="308"/>
    </location>
</feature>
<dbReference type="GO" id="GO:0006581">
    <property type="term" value="P:acetylcholine catabolic process"/>
    <property type="evidence" value="ECO:0007669"/>
    <property type="project" value="TreeGrafter"/>
</dbReference>
<dbReference type="PANTHER" id="PTHR43918:SF4">
    <property type="entry name" value="CARBOXYLIC ESTER HYDROLASE"/>
    <property type="match status" value="1"/>
</dbReference>
<dbReference type="SUPFAM" id="SSF53474">
    <property type="entry name" value="alpha/beta-Hydrolases"/>
    <property type="match status" value="1"/>
</dbReference>
<dbReference type="GO" id="GO:0005886">
    <property type="term" value="C:plasma membrane"/>
    <property type="evidence" value="ECO:0007669"/>
    <property type="project" value="TreeGrafter"/>
</dbReference>
<keyword evidence="4" id="KW-0325">Glycoprotein</keyword>
<gene>
    <name evidence="6" type="primary">ache</name>
    <name evidence="6" type="ORF">CDAR_176401</name>
</gene>
<organism evidence="6 7">
    <name type="scientific">Caerostris darwini</name>
    <dbReference type="NCBI Taxonomy" id="1538125"/>
    <lineage>
        <taxon>Eukaryota</taxon>
        <taxon>Metazoa</taxon>
        <taxon>Ecdysozoa</taxon>
        <taxon>Arthropoda</taxon>
        <taxon>Chelicerata</taxon>
        <taxon>Arachnida</taxon>
        <taxon>Araneae</taxon>
        <taxon>Araneomorphae</taxon>
        <taxon>Entelegynae</taxon>
        <taxon>Araneoidea</taxon>
        <taxon>Araneidae</taxon>
        <taxon>Caerostris</taxon>
    </lineage>
</organism>
<reference evidence="6 7" key="1">
    <citation type="submission" date="2021-06" db="EMBL/GenBank/DDBJ databases">
        <title>Caerostris darwini draft genome.</title>
        <authorList>
            <person name="Kono N."/>
            <person name="Arakawa K."/>
        </authorList>
    </citation>
    <scope>NUCLEOTIDE SEQUENCE [LARGE SCALE GENOMIC DNA]</scope>
</reference>
<dbReference type="GO" id="GO:0003990">
    <property type="term" value="F:acetylcholinesterase activity"/>
    <property type="evidence" value="ECO:0007669"/>
    <property type="project" value="TreeGrafter"/>
</dbReference>
<dbReference type="PANTHER" id="PTHR43918">
    <property type="entry name" value="ACETYLCHOLINESTERASE"/>
    <property type="match status" value="1"/>
</dbReference>
<sequence length="359" mass="41242">MIKRAIMQSGSATIPLVLDDNAQLYKISQKLATMVGCADKTTTIKDNPSVIVQCLKRLSAEQLSNAEGLIKNTNPITFYPRTGDEYLPQPTIYDLKEGNFKDVELLIGMNKEEGPFFVTVAAPQYFGTYGVDGVTTVSRRFAHQLIRIMFGFLGQKNEKDIADFYINTVKNGTSEKYTLAISAALGDFLINCADVFQAEFHSLRNPVYFYVFSRRPSSTPLAEWMDTTHFDELQYVFGNPLFSNFTPEEEQLSRRMMARWLAFAKTGNPNIPGTLKWPVFKHDDPEYLEIKDEEMIRLRPDNFRCEFWRDRYQADIDEKVYKKVRRNSVSSRGHQPDSNHFLRISPFLLAFLWAIISVV</sequence>
<evidence type="ECO:0000259" key="5">
    <source>
        <dbReference type="Pfam" id="PF00135"/>
    </source>
</evidence>
<dbReference type="InterPro" id="IPR029058">
    <property type="entry name" value="AB_hydrolase_fold"/>
</dbReference>
<accession>A0AAV4WLL5</accession>
<dbReference type="GO" id="GO:0005615">
    <property type="term" value="C:extracellular space"/>
    <property type="evidence" value="ECO:0007669"/>
    <property type="project" value="TreeGrafter"/>
</dbReference>
<evidence type="ECO:0000313" key="7">
    <source>
        <dbReference type="Proteomes" id="UP001054837"/>
    </source>
</evidence>
<dbReference type="InterPro" id="IPR050654">
    <property type="entry name" value="AChE-related_enzymes"/>
</dbReference>
<name>A0AAV4WLL5_9ARAC</name>
<dbReference type="EMBL" id="BPLQ01014824">
    <property type="protein sequence ID" value="GIY83411.1"/>
    <property type="molecule type" value="Genomic_DNA"/>
</dbReference>
<dbReference type="Proteomes" id="UP001054837">
    <property type="component" value="Unassembled WGS sequence"/>
</dbReference>
<dbReference type="Pfam" id="PF00135">
    <property type="entry name" value="COesterase"/>
    <property type="match status" value="1"/>
</dbReference>
<proteinExistence type="inferred from homology"/>
<dbReference type="Gene3D" id="3.40.50.1820">
    <property type="entry name" value="alpha/beta hydrolase"/>
    <property type="match status" value="1"/>
</dbReference>
<evidence type="ECO:0000256" key="2">
    <source>
        <dbReference type="ARBA" id="ARBA00022487"/>
    </source>
</evidence>
<evidence type="ECO:0000313" key="6">
    <source>
        <dbReference type="EMBL" id="GIY83411.1"/>
    </source>
</evidence>
<keyword evidence="3" id="KW-0378">Hydrolase</keyword>
<protein>
    <submittedName>
        <fullName evidence="6">Acetylcholinesterase</fullName>
    </submittedName>
</protein>
<dbReference type="AlphaFoldDB" id="A0AAV4WLL5"/>
<keyword evidence="7" id="KW-1185">Reference proteome</keyword>
<evidence type="ECO:0000256" key="1">
    <source>
        <dbReference type="ARBA" id="ARBA00005964"/>
    </source>
</evidence>
<evidence type="ECO:0000256" key="4">
    <source>
        <dbReference type="ARBA" id="ARBA00023180"/>
    </source>
</evidence>
<dbReference type="InterPro" id="IPR002018">
    <property type="entry name" value="CarbesteraseB"/>
</dbReference>